<gene>
    <name evidence="1" type="ORF">FXB38_00010</name>
</gene>
<protein>
    <submittedName>
        <fullName evidence="1">Uncharacterized protein</fullName>
    </submittedName>
</protein>
<evidence type="ECO:0000313" key="2">
    <source>
        <dbReference type="Proteomes" id="UP000324853"/>
    </source>
</evidence>
<comment type="caution">
    <text evidence="1">The sequence shown here is derived from an EMBL/GenBank/DDBJ whole genome shotgun (WGS) entry which is preliminary data.</text>
</comment>
<name>A0A5S4X2Y1_9BRAD</name>
<organism evidence="1 2">
    <name type="scientific">Bradyrhizobium cytisi</name>
    <dbReference type="NCBI Taxonomy" id="515489"/>
    <lineage>
        <taxon>Bacteria</taxon>
        <taxon>Pseudomonadati</taxon>
        <taxon>Pseudomonadota</taxon>
        <taxon>Alphaproteobacteria</taxon>
        <taxon>Hyphomicrobiales</taxon>
        <taxon>Nitrobacteraceae</taxon>
        <taxon>Bradyrhizobium</taxon>
    </lineage>
</organism>
<keyword evidence="2" id="KW-1185">Reference proteome</keyword>
<dbReference type="RefSeq" id="WP_148748735.1">
    <property type="nucleotide sequence ID" value="NZ_VSSR01000001.1"/>
</dbReference>
<sequence length="108" mass="11912">MKEELRRAIAVNAAAKINNRKPSGVYSYDREQHSSMTPNYDYETGAHISGSGSGLYHYGVGNHVSLKVNGNSFSGYDYDGGHHFSGRVNGNSVQIYDYGEASYFNYSV</sequence>
<dbReference type="AlphaFoldDB" id="A0A5S4X2Y1"/>
<dbReference type="EMBL" id="VSSR01000001">
    <property type="protein sequence ID" value="TYL88765.1"/>
    <property type="molecule type" value="Genomic_DNA"/>
</dbReference>
<proteinExistence type="predicted"/>
<evidence type="ECO:0000313" key="1">
    <source>
        <dbReference type="EMBL" id="TYL88765.1"/>
    </source>
</evidence>
<dbReference type="OrthoDB" id="3035146at2"/>
<accession>A0A5S4X2Y1</accession>
<dbReference type="Proteomes" id="UP000324853">
    <property type="component" value="Unassembled WGS sequence"/>
</dbReference>
<reference evidence="1 2" key="1">
    <citation type="submission" date="2019-08" db="EMBL/GenBank/DDBJ databases">
        <title>Bradyrhizobium hipponensis sp. nov., a rhizobium isolated from a Lupinus angustifolius root nodule in Tunisia.</title>
        <authorList>
            <person name="Off K."/>
            <person name="Rejili M."/>
            <person name="Mars M."/>
            <person name="Brachmann A."/>
            <person name="Marin M."/>
        </authorList>
    </citation>
    <scope>NUCLEOTIDE SEQUENCE [LARGE SCALE GENOMIC DNA]</scope>
    <source>
        <strain evidence="1 2">CTAW11</strain>
    </source>
</reference>